<sequence length="60" mass="6362">MSSNNFSGAGASESSSVISGSYRTSTRSTSASSTIVLPFNFWTVIRIEHPNPPSSSRILP</sequence>
<dbReference type="AlphaFoldDB" id="A0A6G1HCU8"/>
<dbReference type="Proteomes" id="UP000800041">
    <property type="component" value="Unassembled WGS sequence"/>
</dbReference>
<evidence type="ECO:0000313" key="3">
    <source>
        <dbReference type="Proteomes" id="UP000800041"/>
    </source>
</evidence>
<feature type="non-terminal residue" evidence="2">
    <location>
        <position position="60"/>
    </location>
</feature>
<protein>
    <submittedName>
        <fullName evidence="2">Uncharacterized protein</fullName>
    </submittedName>
</protein>
<accession>A0A6G1HCU8</accession>
<evidence type="ECO:0000256" key="1">
    <source>
        <dbReference type="SAM" id="MobiDB-lite"/>
    </source>
</evidence>
<dbReference type="EMBL" id="ML977140">
    <property type="protein sequence ID" value="KAF1991056.1"/>
    <property type="molecule type" value="Genomic_DNA"/>
</dbReference>
<gene>
    <name evidence="2" type="ORF">K402DRAFT_389259</name>
</gene>
<proteinExistence type="predicted"/>
<feature type="region of interest" description="Disordered" evidence="1">
    <location>
        <begin position="1"/>
        <end position="31"/>
    </location>
</feature>
<keyword evidence="3" id="KW-1185">Reference proteome</keyword>
<name>A0A6G1HCU8_9PEZI</name>
<evidence type="ECO:0000313" key="2">
    <source>
        <dbReference type="EMBL" id="KAF1991056.1"/>
    </source>
</evidence>
<reference evidence="2" key="1">
    <citation type="journal article" date="2020" name="Stud. Mycol.">
        <title>101 Dothideomycetes genomes: a test case for predicting lifestyles and emergence of pathogens.</title>
        <authorList>
            <person name="Haridas S."/>
            <person name="Albert R."/>
            <person name="Binder M."/>
            <person name="Bloem J."/>
            <person name="Labutti K."/>
            <person name="Salamov A."/>
            <person name="Andreopoulos B."/>
            <person name="Baker S."/>
            <person name="Barry K."/>
            <person name="Bills G."/>
            <person name="Bluhm B."/>
            <person name="Cannon C."/>
            <person name="Castanera R."/>
            <person name="Culley D."/>
            <person name="Daum C."/>
            <person name="Ezra D."/>
            <person name="Gonzalez J."/>
            <person name="Henrissat B."/>
            <person name="Kuo A."/>
            <person name="Liang C."/>
            <person name="Lipzen A."/>
            <person name="Lutzoni F."/>
            <person name="Magnuson J."/>
            <person name="Mondo S."/>
            <person name="Nolan M."/>
            <person name="Ohm R."/>
            <person name="Pangilinan J."/>
            <person name="Park H.-J."/>
            <person name="Ramirez L."/>
            <person name="Alfaro M."/>
            <person name="Sun H."/>
            <person name="Tritt A."/>
            <person name="Yoshinaga Y."/>
            <person name="Zwiers L.-H."/>
            <person name="Turgeon B."/>
            <person name="Goodwin S."/>
            <person name="Spatafora J."/>
            <person name="Crous P."/>
            <person name="Grigoriev I."/>
        </authorList>
    </citation>
    <scope>NUCLEOTIDE SEQUENCE</scope>
    <source>
        <strain evidence="2">CBS 113979</strain>
    </source>
</reference>
<organism evidence="2 3">
    <name type="scientific">Aulographum hederae CBS 113979</name>
    <dbReference type="NCBI Taxonomy" id="1176131"/>
    <lineage>
        <taxon>Eukaryota</taxon>
        <taxon>Fungi</taxon>
        <taxon>Dikarya</taxon>
        <taxon>Ascomycota</taxon>
        <taxon>Pezizomycotina</taxon>
        <taxon>Dothideomycetes</taxon>
        <taxon>Pleosporomycetidae</taxon>
        <taxon>Aulographales</taxon>
        <taxon>Aulographaceae</taxon>
    </lineage>
</organism>